<dbReference type="Pfam" id="PF09351">
    <property type="entry name" value="DUF1993"/>
    <property type="match status" value="1"/>
</dbReference>
<dbReference type="Proteomes" id="UP000293912">
    <property type="component" value="Chromosome"/>
</dbReference>
<evidence type="ECO:0008006" key="3">
    <source>
        <dbReference type="Google" id="ProtNLM"/>
    </source>
</evidence>
<protein>
    <recommendedName>
        <fullName evidence="3">DUF1993 domain-containing protein</fullName>
    </recommendedName>
</protein>
<dbReference type="Gene3D" id="1.20.120.450">
    <property type="entry name" value="dinb family like domain"/>
    <property type="match status" value="1"/>
</dbReference>
<reference evidence="1 2" key="1">
    <citation type="submission" date="2019-03" db="EMBL/GenBank/DDBJ databases">
        <authorList>
            <person name="Sebastian G."/>
            <person name="Baumann P."/>
            <person name="Ruckert C."/>
            <person name="Kalinowski J."/>
            <person name="Nebel B."/>
            <person name="Takors R."/>
            <person name="Blombach B."/>
        </authorList>
    </citation>
    <scope>NUCLEOTIDE SEQUENCE [LARGE SCALE GENOMIC DNA]</scope>
    <source>
        <strain evidence="1 2">DSM 1084</strain>
    </source>
</reference>
<keyword evidence="2" id="KW-1185">Reference proteome</keyword>
<dbReference type="RefSeq" id="WP_133155464.1">
    <property type="nucleotide sequence ID" value="NZ_CP037867.1"/>
</dbReference>
<proteinExistence type="predicted"/>
<evidence type="ECO:0000313" key="1">
    <source>
        <dbReference type="EMBL" id="QBM26204.1"/>
    </source>
</evidence>
<dbReference type="EMBL" id="CP037867">
    <property type="protein sequence ID" value="QBM26204.1"/>
    <property type="molecule type" value="Genomic_DNA"/>
</dbReference>
<dbReference type="PANTHER" id="PTHR36922">
    <property type="entry name" value="BLL2446 PROTEIN"/>
    <property type="match status" value="1"/>
</dbReference>
<name>A0A4P6WY46_HYDPS</name>
<accession>A0A4P6WY46</accession>
<dbReference type="KEGG" id="hpse:HPF_00845"/>
<sequence length="173" mass="18818">MPITLSSVSLPVFQTALSNLLHCLKKAEANAAARKFDPNVFVTMRLAPDMLPFAAQIRIACDAAKNGTARLAGIEAPKFEDNETTFAELQDRITRTLDWLATVPAASIDGREEAQITFPVGRDKTRTMTGEAYLKHWALPNLFFHITTAYALLRHSGVDLGKADYLAGAQAGA</sequence>
<dbReference type="InterPro" id="IPR018531">
    <property type="entry name" value="DUF1993"/>
</dbReference>
<dbReference type="SUPFAM" id="SSF109854">
    <property type="entry name" value="DinB/YfiT-like putative metalloenzymes"/>
    <property type="match status" value="1"/>
</dbReference>
<dbReference type="InterPro" id="IPR034660">
    <property type="entry name" value="DinB/YfiT-like"/>
</dbReference>
<gene>
    <name evidence="1" type="ORF">HPF_00845</name>
</gene>
<organism evidence="1 2">
    <name type="scientific">Hydrogenophaga pseudoflava</name>
    <name type="common">Pseudomonas carboxydoflava</name>
    <dbReference type="NCBI Taxonomy" id="47421"/>
    <lineage>
        <taxon>Bacteria</taxon>
        <taxon>Pseudomonadati</taxon>
        <taxon>Pseudomonadota</taxon>
        <taxon>Betaproteobacteria</taxon>
        <taxon>Burkholderiales</taxon>
        <taxon>Comamonadaceae</taxon>
        <taxon>Hydrogenophaga</taxon>
    </lineage>
</organism>
<dbReference type="PANTHER" id="PTHR36922:SF1">
    <property type="entry name" value="DUF1993 DOMAIN-CONTAINING PROTEIN"/>
    <property type="match status" value="1"/>
</dbReference>
<evidence type="ECO:0000313" key="2">
    <source>
        <dbReference type="Proteomes" id="UP000293912"/>
    </source>
</evidence>
<dbReference type="AlphaFoldDB" id="A0A4P6WY46"/>